<evidence type="ECO:0000259" key="1">
    <source>
        <dbReference type="PROSITE" id="PS50943"/>
    </source>
</evidence>
<dbReference type="InterPro" id="IPR010982">
    <property type="entry name" value="Lambda_DNA-bd_dom_sf"/>
</dbReference>
<proteinExistence type="predicted"/>
<keyword evidence="3" id="KW-1185">Reference proteome</keyword>
<dbReference type="EMBL" id="BGZN01000169">
    <property type="protein sequence ID" value="GBR75139.1"/>
    <property type="molecule type" value="Genomic_DNA"/>
</dbReference>
<feature type="domain" description="HTH cro/C1-type" evidence="1">
    <location>
        <begin position="28"/>
        <end position="72"/>
    </location>
</feature>
<organism evidence="2 3">
    <name type="scientific">Termititenax aidoneus</name>
    <dbReference type="NCBI Taxonomy" id="2218524"/>
    <lineage>
        <taxon>Bacteria</taxon>
        <taxon>Bacillati</taxon>
        <taxon>Candidatus Margulisiibacteriota</taxon>
        <taxon>Candidatus Termititenacia</taxon>
        <taxon>Candidatus Termititenacales</taxon>
        <taxon>Candidatus Termititenacaceae</taxon>
        <taxon>Candidatus Termititenax</taxon>
    </lineage>
</organism>
<dbReference type="SUPFAM" id="SSF47413">
    <property type="entry name" value="lambda repressor-like DNA-binding domains"/>
    <property type="match status" value="1"/>
</dbReference>
<evidence type="ECO:0000313" key="2">
    <source>
        <dbReference type="EMBL" id="GBR75139.1"/>
    </source>
</evidence>
<gene>
    <name evidence="2" type="ORF">NO1_2186</name>
</gene>
<comment type="caution">
    <text evidence="2">The sequence shown here is derived from an EMBL/GenBank/DDBJ whole genome shotgun (WGS) entry which is preliminary data.</text>
</comment>
<dbReference type="PROSITE" id="PS50943">
    <property type="entry name" value="HTH_CROC1"/>
    <property type="match status" value="1"/>
</dbReference>
<dbReference type="AlphaFoldDB" id="A0A388TEE7"/>
<dbReference type="InterPro" id="IPR001387">
    <property type="entry name" value="Cro/C1-type_HTH"/>
</dbReference>
<dbReference type="Pfam" id="PF13560">
    <property type="entry name" value="HTH_31"/>
    <property type="match status" value="1"/>
</dbReference>
<dbReference type="SMART" id="SM00530">
    <property type="entry name" value="HTH_XRE"/>
    <property type="match status" value="1"/>
</dbReference>
<accession>A0A388TEE7</accession>
<reference evidence="2 3" key="1">
    <citation type="journal article" date="2019" name="ISME J.">
        <title>Genome analyses of uncultured TG2/ZB3 bacteria in 'Margulisbacteria' specifically attached to ectosymbiotic spirochetes of protists in the termite gut.</title>
        <authorList>
            <person name="Utami Y.D."/>
            <person name="Kuwahara H."/>
            <person name="Igai K."/>
            <person name="Murakami T."/>
            <person name="Sugaya K."/>
            <person name="Morikawa T."/>
            <person name="Nagura Y."/>
            <person name="Yuki M."/>
            <person name="Deevong P."/>
            <person name="Inoue T."/>
            <person name="Kihara K."/>
            <person name="Lo N."/>
            <person name="Yamada A."/>
            <person name="Ohkuma M."/>
            <person name="Hongoh Y."/>
        </authorList>
    </citation>
    <scope>NUCLEOTIDE SEQUENCE [LARGE SCALE GENOMIC DNA]</scope>
    <source>
        <strain evidence="2">NkOx7-01</strain>
    </source>
</reference>
<dbReference type="GO" id="GO:0003677">
    <property type="term" value="F:DNA binding"/>
    <property type="evidence" value="ECO:0007669"/>
    <property type="project" value="InterPro"/>
</dbReference>
<dbReference type="CDD" id="cd00093">
    <property type="entry name" value="HTH_XRE"/>
    <property type="match status" value="1"/>
</dbReference>
<name>A0A388TEE7_TERA1</name>
<dbReference type="Gene3D" id="1.10.260.40">
    <property type="entry name" value="lambda repressor-like DNA-binding domains"/>
    <property type="match status" value="1"/>
</dbReference>
<protein>
    <submittedName>
        <fullName evidence="2">Helix-turn-helix XRE-family transcriptional regulators</fullName>
    </submittedName>
</protein>
<dbReference type="Proteomes" id="UP000269352">
    <property type="component" value="Unassembled WGS sequence"/>
</dbReference>
<evidence type="ECO:0000313" key="3">
    <source>
        <dbReference type="Proteomes" id="UP000269352"/>
    </source>
</evidence>
<sequence>MSEKTSNEYLRKLFSRKLALLRETSAQTMEAAADSLEMDVSAYYMLLSGKRLPHIQTLLRLNRKYGVTMDWWFKELHETPSSKTNTRTEAAASEILSNLHKLDAKGQKTLLGISKVLAANK</sequence>